<accession>A0A061RJQ9</accession>
<dbReference type="EMBL" id="GBEZ01015239">
    <property type="protein sequence ID" value="JAC70905.1"/>
    <property type="molecule type" value="Transcribed_RNA"/>
</dbReference>
<evidence type="ECO:0000313" key="2">
    <source>
        <dbReference type="EMBL" id="JAC70905.1"/>
    </source>
</evidence>
<feature type="non-terminal residue" evidence="2">
    <location>
        <position position="1"/>
    </location>
</feature>
<name>A0A061RJQ9_9CHLO</name>
<sequence length="73" mass="7486">GTCRSDSVQRAWGLSAPFCRKGAAVGWNAVPDPERCSGALRPPPPESLSTCPSPPLPSPESLFGPASAQPTPS</sequence>
<reference evidence="2" key="1">
    <citation type="submission" date="2014-05" db="EMBL/GenBank/DDBJ databases">
        <title>The transcriptome of the halophilic microalga Tetraselmis sp. GSL018 isolated from the Great Salt Lake, Utah.</title>
        <authorList>
            <person name="Jinkerson R.E."/>
            <person name="D'Adamo S."/>
            <person name="Posewitz M.C."/>
        </authorList>
    </citation>
    <scope>NUCLEOTIDE SEQUENCE</scope>
    <source>
        <strain evidence="2">GSL018</strain>
    </source>
</reference>
<feature type="compositionally biased region" description="Pro residues" evidence="1">
    <location>
        <begin position="41"/>
        <end position="58"/>
    </location>
</feature>
<dbReference type="AlphaFoldDB" id="A0A061RJQ9"/>
<evidence type="ECO:0000256" key="1">
    <source>
        <dbReference type="SAM" id="MobiDB-lite"/>
    </source>
</evidence>
<protein>
    <submittedName>
        <fullName evidence="2">Uncharacterized protein</fullName>
    </submittedName>
</protein>
<gene>
    <name evidence="2" type="ORF">TSPGSL018_3115</name>
</gene>
<proteinExistence type="predicted"/>
<feature type="region of interest" description="Disordered" evidence="1">
    <location>
        <begin position="31"/>
        <end position="73"/>
    </location>
</feature>
<organism evidence="2">
    <name type="scientific">Tetraselmis sp. GSL018</name>
    <dbReference type="NCBI Taxonomy" id="582737"/>
    <lineage>
        <taxon>Eukaryota</taxon>
        <taxon>Viridiplantae</taxon>
        <taxon>Chlorophyta</taxon>
        <taxon>core chlorophytes</taxon>
        <taxon>Chlorodendrophyceae</taxon>
        <taxon>Chlorodendrales</taxon>
        <taxon>Chlorodendraceae</taxon>
        <taxon>Tetraselmis</taxon>
    </lineage>
</organism>
<feature type="non-terminal residue" evidence="2">
    <location>
        <position position="73"/>
    </location>
</feature>